<dbReference type="EMBL" id="LAZR01059198">
    <property type="protein sequence ID" value="KKK68310.1"/>
    <property type="molecule type" value="Genomic_DNA"/>
</dbReference>
<comment type="caution">
    <text evidence="1">The sequence shown here is derived from an EMBL/GenBank/DDBJ whole genome shotgun (WGS) entry which is preliminary data.</text>
</comment>
<gene>
    <name evidence="1" type="ORF">LCGC14_2945330</name>
</gene>
<sequence>MKDKDNKSITKKVQDKTKKGVGSIGEIVSNMFNIFTGGMLRNKK</sequence>
<evidence type="ECO:0000313" key="1">
    <source>
        <dbReference type="EMBL" id="KKK68310.1"/>
    </source>
</evidence>
<protein>
    <submittedName>
        <fullName evidence="1">Uncharacterized protein</fullName>
    </submittedName>
</protein>
<name>A0A0F8Y3U6_9ZZZZ</name>
<proteinExistence type="predicted"/>
<dbReference type="AlphaFoldDB" id="A0A0F8Y3U6"/>
<reference evidence="1" key="1">
    <citation type="journal article" date="2015" name="Nature">
        <title>Complex archaea that bridge the gap between prokaryotes and eukaryotes.</title>
        <authorList>
            <person name="Spang A."/>
            <person name="Saw J.H."/>
            <person name="Jorgensen S.L."/>
            <person name="Zaremba-Niedzwiedzka K."/>
            <person name="Martijn J."/>
            <person name="Lind A.E."/>
            <person name="van Eijk R."/>
            <person name="Schleper C."/>
            <person name="Guy L."/>
            <person name="Ettema T.J."/>
        </authorList>
    </citation>
    <scope>NUCLEOTIDE SEQUENCE</scope>
</reference>
<accession>A0A0F8Y3U6</accession>
<organism evidence="1">
    <name type="scientific">marine sediment metagenome</name>
    <dbReference type="NCBI Taxonomy" id="412755"/>
    <lineage>
        <taxon>unclassified sequences</taxon>
        <taxon>metagenomes</taxon>
        <taxon>ecological metagenomes</taxon>
    </lineage>
</organism>